<feature type="domain" description="Hint" evidence="1">
    <location>
        <begin position="142"/>
        <end position="238"/>
    </location>
</feature>
<sequence length="418" mass="47987">MQLRASEGADLIANGNLNLSIFDPVTAAIISALKGLRSRAMNRLLEKGFRFSQVDEGFQILLDGIVIGRYSNKKDYSQAIKNLLDKPQKRIDDYIDAVKKYGDDADNRLSSAFEKMRKTNSAKYWDDFHFSDFFPPPNPPKKPCFLAGTPVHTTTGIKPIEEIKTGDTVLCYDTEVGTLSRKPVTRTYRNHAHKYRVITTENGDVLKATGQHLFYVKTSDTWIKAHQLKVGMHLYDPQRDLLIKITDLKTIEKEVPTYNFEVKDLHNYLVGKTGLLSHNSNKRPGYKTTSERGYSFYGLGKFGELNIQYVGKTTRDDLALRLYEHKQDGRRALAGKKTYYKWKADVDAIPNLNKGANDFVEMTEFESAVWERAYIEQYKAKGINLRNRSMPLGRSMGSFKKYQRYFKNNKNINPCNYF</sequence>
<accession>A0A1W6MJL6</accession>
<dbReference type="SMART" id="SM00306">
    <property type="entry name" value="HintN"/>
    <property type="match status" value="1"/>
</dbReference>
<dbReference type="CDD" id="cd00081">
    <property type="entry name" value="Hint"/>
    <property type="match status" value="1"/>
</dbReference>
<dbReference type="Pfam" id="PF07591">
    <property type="entry name" value="PT-HINT"/>
    <property type="match status" value="1"/>
</dbReference>
<dbReference type="InterPro" id="IPR006141">
    <property type="entry name" value="Intein_N"/>
</dbReference>
<dbReference type="PROSITE" id="PS50818">
    <property type="entry name" value="INTEIN_C_TER"/>
    <property type="match status" value="1"/>
</dbReference>
<dbReference type="GO" id="GO:0016539">
    <property type="term" value="P:intein-mediated protein splicing"/>
    <property type="evidence" value="ECO:0007669"/>
    <property type="project" value="InterPro"/>
</dbReference>
<dbReference type="NCBIfam" id="TIGR01443">
    <property type="entry name" value="intein_Cterm"/>
    <property type="match status" value="1"/>
</dbReference>
<dbReference type="InterPro" id="IPR036844">
    <property type="entry name" value="Hint_dom_sf"/>
</dbReference>
<dbReference type="InterPro" id="IPR030934">
    <property type="entry name" value="Intein_C"/>
</dbReference>
<name>A0A1W6MJL6_9FLAO</name>
<dbReference type="PROSITE" id="PS50817">
    <property type="entry name" value="INTEIN_N_TER"/>
    <property type="match status" value="1"/>
</dbReference>
<dbReference type="EMBL" id="CP019344">
    <property type="protein sequence ID" value="ARN77801.1"/>
    <property type="molecule type" value="Genomic_DNA"/>
</dbReference>
<reference evidence="2 3" key="1">
    <citation type="submission" date="2016-11" db="EMBL/GenBank/DDBJ databases">
        <title>Trade-off between light-utilization and light-protection in marine flavobacteria.</title>
        <authorList>
            <person name="Kumagai Y."/>
        </authorList>
    </citation>
    <scope>NUCLEOTIDE SEQUENCE [LARGE SCALE GENOMIC DNA]</scope>
    <source>
        <strain evidence="2 3">JCM 13191</strain>
    </source>
</reference>
<dbReference type="OrthoDB" id="619618at2"/>
<dbReference type="Proteomes" id="UP000193431">
    <property type="component" value="Chromosome"/>
</dbReference>
<evidence type="ECO:0000313" key="3">
    <source>
        <dbReference type="Proteomes" id="UP000193431"/>
    </source>
</evidence>
<evidence type="ECO:0000259" key="1">
    <source>
        <dbReference type="SMART" id="SM00306"/>
    </source>
</evidence>
<protein>
    <recommendedName>
        <fullName evidence="1">Hint domain-containing protein</fullName>
    </recommendedName>
</protein>
<gene>
    <name evidence="2" type="ORF">BST97_07195</name>
</gene>
<organism evidence="2 3">
    <name type="scientific">Nonlabens spongiae</name>
    <dbReference type="NCBI Taxonomy" id="331648"/>
    <lineage>
        <taxon>Bacteria</taxon>
        <taxon>Pseudomonadati</taxon>
        <taxon>Bacteroidota</taxon>
        <taxon>Flavobacteriia</taxon>
        <taxon>Flavobacteriales</taxon>
        <taxon>Flavobacteriaceae</taxon>
        <taxon>Nonlabens</taxon>
    </lineage>
</organism>
<dbReference type="Gene3D" id="2.170.16.10">
    <property type="entry name" value="Hedgehog/Intein (Hint) domain"/>
    <property type="match status" value="1"/>
</dbReference>
<dbReference type="InterPro" id="IPR003587">
    <property type="entry name" value="Hint_dom_N"/>
</dbReference>
<proteinExistence type="predicted"/>
<keyword evidence="3" id="KW-1185">Reference proteome</keyword>
<dbReference type="STRING" id="331648.BST97_07195"/>
<dbReference type="AlphaFoldDB" id="A0A1W6MJL6"/>
<dbReference type="RefSeq" id="WP_085766600.1">
    <property type="nucleotide sequence ID" value="NZ_CP019344.1"/>
</dbReference>
<dbReference type="SUPFAM" id="SSF51294">
    <property type="entry name" value="Hedgehog/intein (Hint) domain"/>
    <property type="match status" value="1"/>
</dbReference>
<evidence type="ECO:0000313" key="2">
    <source>
        <dbReference type="EMBL" id="ARN77801.1"/>
    </source>
</evidence>